<comment type="caution">
    <text evidence="7">Lacks conserved residue(s) required for the propagation of feature annotation.</text>
</comment>
<keyword evidence="6 7" id="KW-0067">ATP-binding</keyword>
<dbReference type="GO" id="GO:0006233">
    <property type="term" value="P:dTDP biosynthetic process"/>
    <property type="evidence" value="ECO:0007669"/>
    <property type="project" value="InterPro"/>
</dbReference>
<comment type="catalytic activity">
    <reaction evidence="7">
        <text>dTMP + ATP = dTDP + ADP</text>
        <dbReference type="Rhea" id="RHEA:13517"/>
        <dbReference type="ChEBI" id="CHEBI:30616"/>
        <dbReference type="ChEBI" id="CHEBI:58369"/>
        <dbReference type="ChEBI" id="CHEBI:63528"/>
        <dbReference type="ChEBI" id="CHEBI:456216"/>
        <dbReference type="EC" id="2.7.4.9"/>
    </reaction>
</comment>
<dbReference type="InterPro" id="IPR039430">
    <property type="entry name" value="Thymidylate_kin-like_dom"/>
</dbReference>
<dbReference type="PANTHER" id="PTHR10344">
    <property type="entry name" value="THYMIDYLATE KINASE"/>
    <property type="match status" value="1"/>
</dbReference>
<organism evidence="9 10">
    <name type="scientific">Nitrososphaera viennensis EN76</name>
    <dbReference type="NCBI Taxonomy" id="926571"/>
    <lineage>
        <taxon>Archaea</taxon>
        <taxon>Nitrososphaerota</taxon>
        <taxon>Nitrososphaeria</taxon>
        <taxon>Nitrososphaerales</taxon>
        <taxon>Nitrososphaeraceae</taxon>
        <taxon>Nitrososphaera</taxon>
    </lineage>
</organism>
<dbReference type="GO" id="GO:0004798">
    <property type="term" value="F:dTMP kinase activity"/>
    <property type="evidence" value="ECO:0007669"/>
    <property type="project" value="UniProtKB-UniRule"/>
</dbReference>
<dbReference type="GeneID" id="74947322"/>
<dbReference type="Pfam" id="PF02223">
    <property type="entry name" value="Thymidylate_kin"/>
    <property type="match status" value="1"/>
</dbReference>
<dbReference type="GO" id="GO:0005524">
    <property type="term" value="F:ATP binding"/>
    <property type="evidence" value="ECO:0007669"/>
    <property type="project" value="UniProtKB-UniRule"/>
</dbReference>
<dbReference type="EC" id="2.7.4.9" evidence="7"/>
<dbReference type="PANTHER" id="PTHR10344:SF1">
    <property type="entry name" value="THYMIDYLATE KINASE"/>
    <property type="match status" value="1"/>
</dbReference>
<name>A0A060HS74_9ARCH</name>
<dbReference type="GO" id="GO:0006227">
    <property type="term" value="P:dUDP biosynthetic process"/>
    <property type="evidence" value="ECO:0007669"/>
    <property type="project" value="TreeGrafter"/>
</dbReference>
<evidence type="ECO:0000256" key="4">
    <source>
        <dbReference type="ARBA" id="ARBA00022741"/>
    </source>
</evidence>
<dbReference type="Gene3D" id="3.40.50.300">
    <property type="entry name" value="P-loop containing nucleotide triphosphate hydrolases"/>
    <property type="match status" value="1"/>
</dbReference>
<dbReference type="InterPro" id="IPR018094">
    <property type="entry name" value="Thymidylate_kinase"/>
</dbReference>
<keyword evidence="10" id="KW-1185">Reference proteome</keyword>
<dbReference type="Proteomes" id="UP000027093">
    <property type="component" value="Chromosome"/>
</dbReference>
<evidence type="ECO:0000313" key="9">
    <source>
        <dbReference type="EMBL" id="AIC16341.1"/>
    </source>
</evidence>
<dbReference type="HOGENOM" id="CLU_049131_1_1_2"/>
<dbReference type="InterPro" id="IPR027417">
    <property type="entry name" value="P-loop_NTPase"/>
</dbReference>
<evidence type="ECO:0000313" key="10">
    <source>
        <dbReference type="Proteomes" id="UP000027093"/>
    </source>
</evidence>
<keyword evidence="2 7" id="KW-0808">Transferase</keyword>
<dbReference type="GO" id="GO:0006235">
    <property type="term" value="P:dTTP biosynthetic process"/>
    <property type="evidence" value="ECO:0007669"/>
    <property type="project" value="UniProtKB-UniRule"/>
</dbReference>
<dbReference type="KEGG" id="nvn:NVIE_020810"/>
<proteinExistence type="inferred from homology"/>
<dbReference type="EMBL" id="CP007536">
    <property type="protein sequence ID" value="AIC16341.1"/>
    <property type="molecule type" value="Genomic_DNA"/>
</dbReference>
<comment type="similarity">
    <text evidence="1 7">Belongs to the thymidylate kinase family.</text>
</comment>
<dbReference type="STRING" id="926571.NVIE_020810"/>
<evidence type="ECO:0000256" key="5">
    <source>
        <dbReference type="ARBA" id="ARBA00022777"/>
    </source>
</evidence>
<feature type="domain" description="Thymidylate kinase-like" evidence="8">
    <location>
        <begin position="41"/>
        <end position="230"/>
    </location>
</feature>
<evidence type="ECO:0000256" key="3">
    <source>
        <dbReference type="ARBA" id="ARBA00022727"/>
    </source>
</evidence>
<dbReference type="RefSeq" id="WP_227717340.1">
    <property type="nucleotide sequence ID" value="NZ_CP007536.1"/>
</dbReference>
<evidence type="ECO:0000256" key="6">
    <source>
        <dbReference type="ARBA" id="ARBA00022840"/>
    </source>
</evidence>
<accession>A0A060HS74</accession>
<dbReference type="CDD" id="cd01672">
    <property type="entry name" value="TMPK"/>
    <property type="match status" value="1"/>
</dbReference>
<keyword evidence="5 7" id="KW-0418">Kinase</keyword>
<dbReference type="GO" id="GO:0005737">
    <property type="term" value="C:cytoplasm"/>
    <property type="evidence" value="ECO:0007669"/>
    <property type="project" value="TreeGrafter"/>
</dbReference>
<keyword evidence="3 7" id="KW-0545">Nucleotide biosynthesis</keyword>
<dbReference type="HAMAP" id="MF_00165">
    <property type="entry name" value="Thymidylate_kinase"/>
    <property type="match status" value="1"/>
</dbReference>
<evidence type="ECO:0000256" key="7">
    <source>
        <dbReference type="HAMAP-Rule" id="MF_00165"/>
    </source>
</evidence>
<dbReference type="AlphaFoldDB" id="A0A060HS74"/>
<sequence>MRRSSRMAAAASQAAGRTIQFYGHGIPYIDDTEIKGRLIVIEGPDASGRSTQIGLITAKLEAAGHAVLNTGLKRSELISEGILEAKRNFAGRKTLSLFYAADFADQLENKIIPALRAGYIVLADRYIYTLLAREAVRGISRRWSHNLFSFAIVPDLVFYLDVRPEELVHRVFQKNAYLDYYESGADMGLSDDMFESFIKYQTMIAKEFRRMQKRYNLVIIDGNRSIPETNADLQKRIDAFLESARAGRLAAL</sequence>
<keyword evidence="4 7" id="KW-0547">Nucleotide-binding</keyword>
<dbReference type="SUPFAM" id="SSF52540">
    <property type="entry name" value="P-loop containing nucleoside triphosphate hydrolases"/>
    <property type="match status" value="1"/>
</dbReference>
<evidence type="ECO:0000256" key="2">
    <source>
        <dbReference type="ARBA" id="ARBA00022679"/>
    </source>
</evidence>
<protein>
    <recommendedName>
        <fullName evidence="7">Probable thymidylate kinase</fullName>
        <ecNumber evidence="7">2.7.4.9</ecNumber>
    </recommendedName>
    <alternativeName>
        <fullName evidence="7">dTMP kinase</fullName>
    </alternativeName>
</protein>
<evidence type="ECO:0000256" key="1">
    <source>
        <dbReference type="ARBA" id="ARBA00009776"/>
    </source>
</evidence>
<reference evidence="9 10" key="1">
    <citation type="journal article" date="2014" name="Int. J. Syst. Evol. Microbiol.">
        <title>Nitrososphaera viennensis gen. nov., sp. nov., an aerobic and mesophilic, ammonia-oxidizing archaeon from soil and a member of the archaeal phylum Thaumarchaeota.</title>
        <authorList>
            <person name="Stieglmeier M."/>
            <person name="Klingl A."/>
            <person name="Alves R.J."/>
            <person name="Rittmann S.K."/>
            <person name="Melcher M."/>
            <person name="Leisch N."/>
            <person name="Schleper C."/>
        </authorList>
    </citation>
    <scope>NUCLEOTIDE SEQUENCE [LARGE SCALE GENOMIC DNA]</scope>
    <source>
        <strain evidence="9">EN76</strain>
    </source>
</reference>
<evidence type="ECO:0000259" key="8">
    <source>
        <dbReference type="Pfam" id="PF02223"/>
    </source>
</evidence>
<gene>
    <name evidence="7" type="primary">tmk</name>
    <name evidence="9" type="ORF">NVIE_020810</name>
</gene>